<feature type="region of interest" description="Disordered" evidence="6">
    <location>
        <begin position="1226"/>
        <end position="1271"/>
    </location>
</feature>
<feature type="region of interest" description="Disordered" evidence="6">
    <location>
        <begin position="870"/>
        <end position="959"/>
    </location>
</feature>
<feature type="compositionally biased region" description="Polar residues" evidence="6">
    <location>
        <begin position="1538"/>
        <end position="1553"/>
    </location>
</feature>
<feature type="compositionally biased region" description="Polar residues" evidence="6">
    <location>
        <begin position="572"/>
        <end position="589"/>
    </location>
</feature>
<feature type="region of interest" description="Disordered" evidence="6">
    <location>
        <begin position="1596"/>
        <end position="1621"/>
    </location>
</feature>
<dbReference type="SMART" id="SM00129">
    <property type="entry name" value="KISc"/>
    <property type="match status" value="1"/>
</dbReference>
<feature type="compositionally biased region" description="Polar residues" evidence="6">
    <location>
        <begin position="1466"/>
        <end position="1491"/>
    </location>
</feature>
<dbReference type="PANTHER" id="PTHR21608:SF7">
    <property type="entry name" value="KINESIN-LIKE PROTEIN CG14535"/>
    <property type="match status" value="1"/>
</dbReference>
<dbReference type="EMBL" id="CAXLJL010000068">
    <property type="protein sequence ID" value="CAL5130578.1"/>
    <property type="molecule type" value="Genomic_DNA"/>
</dbReference>
<dbReference type="GO" id="GO:0007018">
    <property type="term" value="P:microtubule-based movement"/>
    <property type="evidence" value="ECO:0007669"/>
    <property type="project" value="InterPro"/>
</dbReference>
<evidence type="ECO:0000259" key="7">
    <source>
        <dbReference type="PROSITE" id="PS50067"/>
    </source>
</evidence>
<dbReference type="InterPro" id="IPR001752">
    <property type="entry name" value="Kinesin_motor_dom"/>
</dbReference>
<name>A0AAV2T2D4_CALDB</name>
<feature type="compositionally biased region" description="Polar residues" evidence="6">
    <location>
        <begin position="458"/>
        <end position="468"/>
    </location>
</feature>
<dbReference type="Pfam" id="PF00225">
    <property type="entry name" value="Kinesin"/>
    <property type="match status" value="2"/>
</dbReference>
<feature type="compositionally biased region" description="Polar residues" evidence="6">
    <location>
        <begin position="1148"/>
        <end position="1163"/>
    </location>
</feature>
<feature type="region of interest" description="Disordered" evidence="6">
    <location>
        <begin position="1108"/>
        <end position="1168"/>
    </location>
</feature>
<dbReference type="GO" id="GO:0005856">
    <property type="term" value="C:cytoskeleton"/>
    <property type="evidence" value="ECO:0007669"/>
    <property type="project" value="UniProtKB-SubCell"/>
</dbReference>
<evidence type="ECO:0000256" key="6">
    <source>
        <dbReference type="SAM" id="MobiDB-lite"/>
    </source>
</evidence>
<feature type="region of interest" description="Disordered" evidence="6">
    <location>
        <begin position="1458"/>
        <end position="1497"/>
    </location>
</feature>
<evidence type="ECO:0000313" key="8">
    <source>
        <dbReference type="EMBL" id="CAL5130578.1"/>
    </source>
</evidence>
<dbReference type="InterPro" id="IPR027640">
    <property type="entry name" value="Kinesin-like_fam"/>
</dbReference>
<feature type="region of interest" description="Disordered" evidence="6">
    <location>
        <begin position="708"/>
        <end position="728"/>
    </location>
</feature>
<feature type="compositionally biased region" description="Polar residues" evidence="6">
    <location>
        <begin position="773"/>
        <end position="787"/>
    </location>
</feature>
<dbReference type="InterPro" id="IPR036961">
    <property type="entry name" value="Kinesin_motor_dom_sf"/>
</dbReference>
<reference evidence="8" key="1">
    <citation type="submission" date="2024-06" db="EMBL/GenBank/DDBJ databases">
        <authorList>
            <person name="Liu X."/>
            <person name="Lenzi L."/>
            <person name="Haldenby T S."/>
            <person name="Uol C."/>
        </authorList>
    </citation>
    <scope>NUCLEOTIDE SEQUENCE</scope>
</reference>
<feature type="compositionally biased region" description="Basic and acidic residues" evidence="6">
    <location>
        <begin position="878"/>
        <end position="895"/>
    </location>
</feature>
<feature type="region of interest" description="Disordered" evidence="6">
    <location>
        <begin position="759"/>
        <end position="797"/>
    </location>
</feature>
<keyword evidence="3 5" id="KW-0067">ATP-binding</keyword>
<protein>
    <recommendedName>
        <fullName evidence="7">Kinesin motor domain-containing protein</fullName>
    </recommendedName>
</protein>
<dbReference type="Gene3D" id="3.40.850.10">
    <property type="entry name" value="Kinesin motor domain"/>
    <property type="match status" value="1"/>
</dbReference>
<dbReference type="PRINTS" id="PR00380">
    <property type="entry name" value="KINESINHEAVY"/>
</dbReference>
<feature type="region of interest" description="Disordered" evidence="6">
    <location>
        <begin position="572"/>
        <end position="602"/>
    </location>
</feature>
<keyword evidence="4" id="KW-0963">Cytoplasm</keyword>
<dbReference type="GO" id="GO:0005524">
    <property type="term" value="F:ATP binding"/>
    <property type="evidence" value="ECO:0007669"/>
    <property type="project" value="UniProtKB-UniRule"/>
</dbReference>
<feature type="binding site" evidence="5">
    <location>
        <begin position="229"/>
        <end position="236"/>
    </location>
    <ligand>
        <name>ATP</name>
        <dbReference type="ChEBI" id="CHEBI:30616"/>
    </ligand>
</feature>
<keyword evidence="4" id="KW-0206">Cytoskeleton</keyword>
<feature type="region of interest" description="Disordered" evidence="6">
    <location>
        <begin position="1287"/>
        <end position="1314"/>
    </location>
</feature>
<gene>
    <name evidence="8" type="ORF">CDAUBV1_LOCUS2640</name>
</gene>
<dbReference type="InterPro" id="IPR027417">
    <property type="entry name" value="P-loop_NTPase"/>
</dbReference>
<dbReference type="GO" id="GO:0003777">
    <property type="term" value="F:microtubule motor activity"/>
    <property type="evidence" value="ECO:0007669"/>
    <property type="project" value="InterPro"/>
</dbReference>
<feature type="region of interest" description="Disordered" evidence="6">
    <location>
        <begin position="1633"/>
        <end position="1660"/>
    </location>
</feature>
<proteinExistence type="inferred from homology"/>
<feature type="compositionally biased region" description="Basic residues" evidence="6">
    <location>
        <begin position="1510"/>
        <end position="1519"/>
    </location>
</feature>
<sequence>MPEKDQLDSCRSKQPGTPNSGSRNFGYKSSARRSISFDSRSTAKLVAESPLVQRLPRPMDSPTWSNRQYNFTALFRSCQPPLPPILRNQYENPLSSNFSGLNPTGKVKVVLCVDQQANSGTALTASAARGTVGGLLSPSHPLSYVSPKLEREPTPGPTSYVSLDPLRNQITLVDPSPLRRRTGLLNPKVFTFDAVLTRDRPTSELCATTLSDTLQAVLRGQDGCILTIGHKRTGKTYSMIGLDDSPLNVGIIPCAISWLFCLLNQQRQNAGVRFSVRVSAVELYGLDEKFRDLLADVAVSHDDGCAGVAPSQYLQDSSPKIESKTASGMSTTRTGKSTEASVALRMGVQLAKQSELRATSAEKAAHFLDVALANRTKSSDAAGQSGLSHMLFTLHVYQCRVERNDSGTNVSGGRTRLHLLDLGCGRYGHQSVGNVDASAEGKPPKRPSKSDRGRVHSAPTNSSKMPWMNLTNATANSSKSLSLSGIANVLLALLTGQRHLPFRDSALTYLLREAMTGNQMQPCVLAHVSAGPQYYTETLQVVQIASKLSRLRRRRVGSTAAGAMAIDAYRGSSNDSNCVEDTASSSVESTSDRSQRRFGRLRYRGPRLGRSSYARSTGSFNSELDYTSSSEHSCDTVIYMGKKSLFSGFGPNASFGNNRSLSKLGPRGTADGSVGDANDYFGQCAGVEYTPNSEGKSGLLEWNKASATGDNRARNSSGGPSNSGTIVTSGVVKRMMPRTNATAWPRSVSMRRAKKLIDSNEETWVDGPRALMQQPSVSDSDARTNQQETKDKQPTPERYNLTAQNVHTVPLGCSIPPPPPPPSYHGHSHMFVAGTLPEASTSQVGSEPQVRVGTCSSNYAQENVMIGRSGIPPADAPLSKEESTVTRPEVNEGHRGRSSGMDGDGHNRGSISEGFENNSVSSGSSSCSTLDRNERCGPRALSDISERTEETEAAPEVRSYKSISTSAFDSLYRKPMLDSLFPGLDMRDPKNGCLTRTGETDASQTPSPQIETGDLILELRKQIRAVSEQTKRENETTRRPSTQTVKDNDLELQKMHKKDMTRGPVAATQSEKLDDRIVGNFSKRDLISECPQDQPKREPTYLMYGRVESGSVLQRRSVSPEVQNTEENRRHPTNPSTPSRYACLHPNSPDTSNTEAYNGTSRNDAILDHKKKSSTMGFESTKVWMTKESLNRSKSAVSEHHVAHTSTSNSLLRVAAWVNSIASTSASDGNLKERFNRPPDSRHRSRLVCPSSRQLSQPHSRPLPVSCSGPKEGEQCNQTANRCFNLPNSRDSRKQSGHYDADAHPGLQTNTMNWSPLTSIQGQTAQLCTPVLRAPPPSVHSGCDPDVYCCKTEDEASQIPQSVSVPNFVSPFPSPAVHLCSTPVFYPSMSPQHCADASYCVYGQKYVPISCCPFGKTQESFNGIPSNFTPGVNKCTPQFSGHPPPMQYVSHPIVLTQPHNPEHPHVSSNVTQTGSAKQTSHPCPWETPSNKPKSKGFSFLTLPLFRGLKLRSREKKSKKDPKQEKNNDVLQEARNQYSMSDASKSLNSTPQRSTDSHLGEQKMWYSPPAARIPLKMTSFGKPVTDDRSPRYDNLAPPGCQSMKGLEVHRGSLPPDSEYGRHFESVESSHCWNFSPEKQEKQHRKRSSKSAKKPQHVSMGHRTGDQMTEYFIHNNEVCAIPSDAYQTQVIGLPNSPSVPLTTLSGHFTPLYRSGRRSVAGGPASSGYESMRIGTSELSLSHHDSASECSALGHSILCKDVAKNKVLQEHYRPRRHSSTAVDPKMCMLILSLFKYSLKHNRTIQAPTTRSSPSSP</sequence>
<feature type="region of interest" description="Disordered" evidence="6">
    <location>
        <begin position="1538"/>
        <end position="1560"/>
    </location>
</feature>
<dbReference type="GO" id="GO:0008017">
    <property type="term" value="F:microtubule binding"/>
    <property type="evidence" value="ECO:0007669"/>
    <property type="project" value="InterPro"/>
</dbReference>
<feature type="domain" description="Kinesin motor" evidence="7">
    <location>
        <begin position="156"/>
        <end position="551"/>
    </location>
</feature>
<feature type="region of interest" description="Disordered" evidence="6">
    <location>
        <begin position="1"/>
        <end position="33"/>
    </location>
</feature>
<keyword evidence="2 5" id="KW-0547">Nucleotide-binding</keyword>
<feature type="compositionally biased region" description="Basic and acidic residues" evidence="6">
    <location>
        <begin position="1230"/>
        <end position="1242"/>
    </location>
</feature>
<dbReference type="SUPFAM" id="SSF52540">
    <property type="entry name" value="P-loop containing nucleoside triphosphate hydrolases"/>
    <property type="match status" value="1"/>
</dbReference>
<feature type="region of interest" description="Disordered" evidence="6">
    <location>
        <begin position="317"/>
        <end position="338"/>
    </location>
</feature>
<evidence type="ECO:0000256" key="3">
    <source>
        <dbReference type="ARBA" id="ARBA00022840"/>
    </source>
</evidence>
<feature type="region of interest" description="Disordered" evidence="6">
    <location>
        <begin position="1510"/>
        <end position="1529"/>
    </location>
</feature>
<dbReference type="Proteomes" id="UP001497525">
    <property type="component" value="Unassembled WGS sequence"/>
</dbReference>
<organism evidence="8 9">
    <name type="scientific">Calicophoron daubneyi</name>
    <name type="common">Rumen fluke</name>
    <name type="synonym">Paramphistomum daubneyi</name>
    <dbReference type="NCBI Taxonomy" id="300641"/>
    <lineage>
        <taxon>Eukaryota</taxon>
        <taxon>Metazoa</taxon>
        <taxon>Spiralia</taxon>
        <taxon>Lophotrochozoa</taxon>
        <taxon>Platyhelminthes</taxon>
        <taxon>Trematoda</taxon>
        <taxon>Digenea</taxon>
        <taxon>Plagiorchiida</taxon>
        <taxon>Pronocephalata</taxon>
        <taxon>Paramphistomoidea</taxon>
        <taxon>Paramphistomidae</taxon>
        <taxon>Calicophoron</taxon>
    </lineage>
</organism>
<evidence type="ECO:0000256" key="2">
    <source>
        <dbReference type="ARBA" id="ARBA00022741"/>
    </source>
</evidence>
<evidence type="ECO:0000256" key="5">
    <source>
        <dbReference type="PROSITE-ProRule" id="PRU00283"/>
    </source>
</evidence>
<accession>A0AAV2T2D4</accession>
<feature type="region of interest" description="Disordered" evidence="6">
    <location>
        <begin position="432"/>
        <end position="468"/>
    </location>
</feature>
<feature type="compositionally biased region" description="Basic and acidic residues" evidence="6">
    <location>
        <begin position="1"/>
        <end position="11"/>
    </location>
</feature>
<comment type="similarity">
    <text evidence="5">Belongs to the TRAFAC class myosin-kinesin ATPase superfamily. Kinesin family.</text>
</comment>
<dbReference type="PANTHER" id="PTHR21608">
    <property type="entry name" value="KINESIN-LIKE PROTEIN CG14535"/>
    <property type="match status" value="1"/>
</dbReference>
<feature type="compositionally biased region" description="Low complexity" evidence="6">
    <location>
        <begin position="912"/>
        <end position="928"/>
    </location>
</feature>
<feature type="compositionally biased region" description="Polar residues" evidence="6">
    <location>
        <begin position="12"/>
        <end position="23"/>
    </location>
</feature>
<comment type="caution">
    <text evidence="8">The sequence shown here is derived from an EMBL/GenBank/DDBJ whole genome shotgun (WGS) entry which is preliminary data.</text>
</comment>
<comment type="subcellular location">
    <subcellularLocation>
        <location evidence="1">Cytoplasm</location>
        <location evidence="1">Cytoskeleton</location>
    </subcellularLocation>
</comment>
<evidence type="ECO:0000256" key="4">
    <source>
        <dbReference type="ARBA" id="ARBA00023212"/>
    </source>
</evidence>
<evidence type="ECO:0000313" key="9">
    <source>
        <dbReference type="Proteomes" id="UP001497525"/>
    </source>
</evidence>
<feature type="compositionally biased region" description="Basic and acidic residues" evidence="6">
    <location>
        <begin position="1290"/>
        <end position="1303"/>
    </location>
</feature>
<feature type="compositionally biased region" description="Polar residues" evidence="6">
    <location>
        <begin position="1111"/>
        <end position="1125"/>
    </location>
</feature>
<keyword evidence="5" id="KW-0505">Motor protein</keyword>
<evidence type="ECO:0000256" key="1">
    <source>
        <dbReference type="ARBA" id="ARBA00004245"/>
    </source>
</evidence>
<dbReference type="PROSITE" id="PS50067">
    <property type="entry name" value="KINESIN_MOTOR_2"/>
    <property type="match status" value="1"/>
</dbReference>
<feature type="compositionally biased region" description="Basic residues" evidence="6">
    <location>
        <begin position="1640"/>
        <end position="1654"/>
    </location>
</feature>